<keyword evidence="1" id="KW-1185">Reference proteome</keyword>
<dbReference type="AlphaFoldDB" id="A0A915K9K9"/>
<name>A0A915K9K9_ROMCU</name>
<proteinExistence type="predicted"/>
<organism evidence="1 2">
    <name type="scientific">Romanomermis culicivorax</name>
    <name type="common">Nematode worm</name>
    <dbReference type="NCBI Taxonomy" id="13658"/>
    <lineage>
        <taxon>Eukaryota</taxon>
        <taxon>Metazoa</taxon>
        <taxon>Ecdysozoa</taxon>
        <taxon>Nematoda</taxon>
        <taxon>Enoplea</taxon>
        <taxon>Dorylaimia</taxon>
        <taxon>Mermithida</taxon>
        <taxon>Mermithoidea</taxon>
        <taxon>Mermithidae</taxon>
        <taxon>Romanomermis</taxon>
    </lineage>
</organism>
<evidence type="ECO:0000313" key="2">
    <source>
        <dbReference type="WBParaSite" id="nRc.2.0.1.t34588-RA"/>
    </source>
</evidence>
<dbReference type="WBParaSite" id="nRc.2.0.1.t34588-RA">
    <property type="protein sequence ID" value="nRc.2.0.1.t34588-RA"/>
    <property type="gene ID" value="nRc.2.0.1.g34588"/>
</dbReference>
<sequence>MTKIPESVDEELKSPQFISKETRGPDLAADERFSKSRILVTLIHLPTRLKIMKNKIEGYQKTAASKITNSSLKRVYYSIIIVNNHCYG</sequence>
<accession>A0A915K9K9</accession>
<dbReference type="Proteomes" id="UP000887565">
    <property type="component" value="Unplaced"/>
</dbReference>
<protein>
    <submittedName>
        <fullName evidence="2">Uncharacterized protein</fullName>
    </submittedName>
</protein>
<evidence type="ECO:0000313" key="1">
    <source>
        <dbReference type="Proteomes" id="UP000887565"/>
    </source>
</evidence>
<reference evidence="2" key="1">
    <citation type="submission" date="2022-11" db="UniProtKB">
        <authorList>
            <consortium name="WormBaseParasite"/>
        </authorList>
    </citation>
    <scope>IDENTIFICATION</scope>
</reference>